<keyword evidence="3" id="KW-1003">Cell membrane</keyword>
<evidence type="ECO:0000256" key="6">
    <source>
        <dbReference type="ARBA" id="ARBA00023136"/>
    </source>
</evidence>
<comment type="subcellular location">
    <subcellularLocation>
        <location evidence="1">Cell membrane</location>
        <topology evidence="1">Multi-pass membrane protein</topology>
    </subcellularLocation>
</comment>
<keyword evidence="6 7" id="KW-0472">Membrane</keyword>
<evidence type="ECO:0000256" key="1">
    <source>
        <dbReference type="ARBA" id="ARBA00004651"/>
    </source>
</evidence>
<feature type="domain" description="Glycine transporter" evidence="8">
    <location>
        <begin position="95"/>
        <end position="168"/>
    </location>
</feature>
<keyword evidence="10" id="KW-1185">Reference proteome</keyword>
<gene>
    <name evidence="9" type="ORF">GSY69_04980</name>
</gene>
<dbReference type="PANTHER" id="PTHR30506">
    <property type="entry name" value="INNER MEMBRANE PROTEIN"/>
    <property type="match status" value="1"/>
</dbReference>
<sequence length="228" mass="24465">MTNTATTLLALDLLGIVAFALSGNLLAARKNIDITGGLVLGALAGLGGGMLRDVLLGTRPLSLSEPVYLIPPLVTTVIVYFVGQRLERVRWFIVTFDAAGLGLFCMTGTVRALDLGMNVPAAIVLGLMTACGGGLLRDVVANEVPALFNGSDLYLLPATAGAVLTAMAVRLHAWNLWTALAIAAFVFAFRMVAWNLQWRVPQPMRGWSYRGIDAKLRGTRGVFRRPKR</sequence>
<evidence type="ECO:0000313" key="10">
    <source>
        <dbReference type="Proteomes" id="UP000469215"/>
    </source>
</evidence>
<feature type="transmembrane region" description="Helical" evidence="7">
    <location>
        <begin position="153"/>
        <end position="171"/>
    </location>
</feature>
<feature type="transmembrane region" description="Helical" evidence="7">
    <location>
        <begin position="6"/>
        <end position="27"/>
    </location>
</feature>
<dbReference type="PANTHER" id="PTHR30506:SF3">
    <property type="entry name" value="UPF0126 INNER MEMBRANE PROTEIN YADS-RELATED"/>
    <property type="match status" value="1"/>
</dbReference>
<accession>A0A6N9H5X3</accession>
<dbReference type="EMBL" id="WWEQ01000014">
    <property type="protein sequence ID" value="MYM19339.1"/>
    <property type="molecule type" value="Genomic_DNA"/>
</dbReference>
<keyword evidence="5 7" id="KW-1133">Transmembrane helix</keyword>
<organism evidence="9 10">
    <name type="scientific">Brevibacterium rongguiense</name>
    <dbReference type="NCBI Taxonomy" id="2695267"/>
    <lineage>
        <taxon>Bacteria</taxon>
        <taxon>Bacillati</taxon>
        <taxon>Actinomycetota</taxon>
        <taxon>Actinomycetes</taxon>
        <taxon>Micrococcales</taxon>
        <taxon>Brevibacteriaceae</taxon>
        <taxon>Brevibacterium</taxon>
    </lineage>
</organism>
<evidence type="ECO:0000256" key="4">
    <source>
        <dbReference type="ARBA" id="ARBA00022692"/>
    </source>
</evidence>
<dbReference type="RefSeq" id="WP_160952771.1">
    <property type="nucleotide sequence ID" value="NZ_WWEQ01000014.1"/>
</dbReference>
<dbReference type="GO" id="GO:0005886">
    <property type="term" value="C:plasma membrane"/>
    <property type="evidence" value="ECO:0007669"/>
    <property type="project" value="UniProtKB-SubCell"/>
</dbReference>
<evidence type="ECO:0000256" key="2">
    <source>
        <dbReference type="ARBA" id="ARBA00008193"/>
    </source>
</evidence>
<evidence type="ECO:0000313" key="9">
    <source>
        <dbReference type="EMBL" id="MYM19339.1"/>
    </source>
</evidence>
<feature type="transmembrane region" description="Helical" evidence="7">
    <location>
        <begin position="119"/>
        <end position="141"/>
    </location>
</feature>
<comment type="caution">
    <text evidence="9">The sequence shown here is derived from an EMBL/GenBank/DDBJ whole genome shotgun (WGS) entry which is preliminary data.</text>
</comment>
<evidence type="ECO:0000256" key="7">
    <source>
        <dbReference type="SAM" id="Phobius"/>
    </source>
</evidence>
<feature type="domain" description="Glycine transporter" evidence="8">
    <location>
        <begin position="10"/>
        <end position="82"/>
    </location>
</feature>
<dbReference type="Pfam" id="PF03458">
    <property type="entry name" value="Gly_transporter"/>
    <property type="match status" value="2"/>
</dbReference>
<reference evidence="9 10" key="1">
    <citation type="submission" date="2020-01" db="EMBL/GenBank/DDBJ databases">
        <authorList>
            <person name="Deng T."/>
        </authorList>
    </citation>
    <scope>NUCLEOTIDE SEQUENCE [LARGE SCALE GENOMIC DNA]</scope>
    <source>
        <strain evidence="9 10">5221</strain>
    </source>
</reference>
<proteinExistence type="inferred from homology"/>
<evidence type="ECO:0000256" key="3">
    <source>
        <dbReference type="ARBA" id="ARBA00022475"/>
    </source>
</evidence>
<comment type="similarity">
    <text evidence="2">Belongs to the UPF0126 family.</text>
</comment>
<name>A0A6N9H5X3_9MICO</name>
<evidence type="ECO:0000259" key="8">
    <source>
        <dbReference type="Pfam" id="PF03458"/>
    </source>
</evidence>
<dbReference type="AlphaFoldDB" id="A0A6N9H5X3"/>
<feature type="transmembrane region" description="Helical" evidence="7">
    <location>
        <begin position="89"/>
        <end position="113"/>
    </location>
</feature>
<keyword evidence="4 7" id="KW-0812">Transmembrane</keyword>
<feature type="transmembrane region" description="Helical" evidence="7">
    <location>
        <begin position="177"/>
        <end position="196"/>
    </location>
</feature>
<feature type="transmembrane region" description="Helical" evidence="7">
    <location>
        <begin position="34"/>
        <end position="51"/>
    </location>
</feature>
<dbReference type="Proteomes" id="UP000469215">
    <property type="component" value="Unassembled WGS sequence"/>
</dbReference>
<evidence type="ECO:0000256" key="5">
    <source>
        <dbReference type="ARBA" id="ARBA00022989"/>
    </source>
</evidence>
<protein>
    <submittedName>
        <fullName evidence="9">Trimeric intracellular cation channel family protein</fullName>
    </submittedName>
</protein>
<feature type="transmembrane region" description="Helical" evidence="7">
    <location>
        <begin position="63"/>
        <end position="82"/>
    </location>
</feature>
<dbReference type="InterPro" id="IPR005115">
    <property type="entry name" value="Gly_transporter"/>
</dbReference>